<evidence type="ECO:0000256" key="1">
    <source>
        <dbReference type="PROSITE-ProRule" id="PRU00339"/>
    </source>
</evidence>
<gene>
    <name evidence="2" type="ORF">ETAA1_59730</name>
</gene>
<feature type="repeat" description="TPR" evidence="1">
    <location>
        <begin position="22"/>
        <end position="55"/>
    </location>
</feature>
<dbReference type="AlphaFoldDB" id="A0A517Y2J5"/>
<dbReference type="InterPro" id="IPR019734">
    <property type="entry name" value="TPR_rpt"/>
</dbReference>
<dbReference type="SUPFAM" id="SSF48452">
    <property type="entry name" value="TPR-like"/>
    <property type="match status" value="1"/>
</dbReference>
<dbReference type="EMBL" id="CP036273">
    <property type="protein sequence ID" value="QDU23962.1"/>
    <property type="molecule type" value="Genomic_DNA"/>
</dbReference>
<dbReference type="InterPro" id="IPR007457">
    <property type="entry name" value="Fe_traffick_prot_YggX"/>
</dbReference>
<protein>
    <submittedName>
        <fullName evidence="2">Oxidative damage protection protein</fullName>
    </submittedName>
</protein>
<keyword evidence="3" id="KW-1185">Reference proteome</keyword>
<dbReference type="OrthoDB" id="9804318at2"/>
<accession>A0A517Y2J5</accession>
<dbReference type="InterPro" id="IPR036766">
    <property type="entry name" value="Fe_traffick_prot_YggX_sf"/>
</dbReference>
<dbReference type="Pfam" id="PF14559">
    <property type="entry name" value="TPR_19"/>
    <property type="match status" value="1"/>
</dbReference>
<dbReference type="GO" id="GO:0005506">
    <property type="term" value="F:iron ion binding"/>
    <property type="evidence" value="ECO:0007669"/>
    <property type="project" value="InterPro"/>
</dbReference>
<dbReference type="Pfam" id="PF04362">
    <property type="entry name" value="Iron_traffic"/>
    <property type="match status" value="1"/>
</dbReference>
<dbReference type="Gene3D" id="1.25.40.10">
    <property type="entry name" value="Tetratricopeptide repeat domain"/>
    <property type="match status" value="1"/>
</dbReference>
<dbReference type="InterPro" id="IPR011990">
    <property type="entry name" value="TPR-like_helical_dom_sf"/>
</dbReference>
<name>A0A517Y2J5_9BACT</name>
<dbReference type="SUPFAM" id="SSF111148">
    <property type="entry name" value="YggX-like"/>
    <property type="match status" value="1"/>
</dbReference>
<dbReference type="Proteomes" id="UP000319576">
    <property type="component" value="Chromosome"/>
</dbReference>
<evidence type="ECO:0000313" key="3">
    <source>
        <dbReference type="Proteomes" id="UP000319576"/>
    </source>
</evidence>
<dbReference type="RefSeq" id="WP_145244162.1">
    <property type="nucleotide sequence ID" value="NZ_CP036273.1"/>
</dbReference>
<proteinExistence type="predicted"/>
<dbReference type="Gene3D" id="1.10.3880.10">
    <property type="entry name" value="Fe(II) trafficking protein YggX"/>
    <property type="match status" value="1"/>
</dbReference>
<reference evidence="2 3" key="1">
    <citation type="submission" date="2019-02" db="EMBL/GenBank/DDBJ databases">
        <title>Deep-cultivation of Planctomycetes and their phenomic and genomic characterization uncovers novel biology.</title>
        <authorList>
            <person name="Wiegand S."/>
            <person name="Jogler M."/>
            <person name="Boedeker C."/>
            <person name="Pinto D."/>
            <person name="Vollmers J."/>
            <person name="Rivas-Marin E."/>
            <person name="Kohn T."/>
            <person name="Peeters S.H."/>
            <person name="Heuer A."/>
            <person name="Rast P."/>
            <person name="Oberbeckmann S."/>
            <person name="Bunk B."/>
            <person name="Jeske O."/>
            <person name="Meyerdierks A."/>
            <person name="Storesund J.E."/>
            <person name="Kallscheuer N."/>
            <person name="Luecker S."/>
            <person name="Lage O.M."/>
            <person name="Pohl T."/>
            <person name="Merkel B.J."/>
            <person name="Hornburger P."/>
            <person name="Mueller R.-W."/>
            <person name="Bruemmer F."/>
            <person name="Labrenz M."/>
            <person name="Spormann A.M."/>
            <person name="Op den Camp H."/>
            <person name="Overmann J."/>
            <person name="Amann R."/>
            <person name="Jetten M.S.M."/>
            <person name="Mascher T."/>
            <person name="Medema M.H."/>
            <person name="Devos D.P."/>
            <person name="Kaster A.-K."/>
            <person name="Ovreas L."/>
            <person name="Rohde M."/>
            <person name="Galperin M.Y."/>
            <person name="Jogler C."/>
        </authorList>
    </citation>
    <scope>NUCLEOTIDE SEQUENCE [LARGE SCALE GENOMIC DNA]</scope>
    <source>
        <strain evidence="2 3">ETA_A1</strain>
    </source>
</reference>
<dbReference type="KEGG" id="uli:ETAA1_59730"/>
<evidence type="ECO:0000313" key="2">
    <source>
        <dbReference type="EMBL" id="QDU23962.1"/>
    </source>
</evidence>
<dbReference type="PROSITE" id="PS50005">
    <property type="entry name" value="TPR"/>
    <property type="match status" value="1"/>
</dbReference>
<sequence>MSQLAERIAQFRKMATDDPENELGHFRLGQLLLEDGQPAEAAKSFERTLELSPQFSKVYQLLGECLIKLDQKPRAAEVLTTGWTTADERGDKMPRDAMAKLLTQIGAPVPKAAAPTAVADDDGPDTGFRCQRPGCMEGKRAKQLPAPPVPDAIGERIHQNVCAGCWNLWFKDLSIKVINEMRLDLSSEFGHNEYDKHMREFFGFEEAP</sequence>
<keyword evidence="1" id="KW-0802">TPR repeat</keyword>
<organism evidence="2 3">
    <name type="scientific">Urbifossiella limnaea</name>
    <dbReference type="NCBI Taxonomy" id="2528023"/>
    <lineage>
        <taxon>Bacteria</taxon>
        <taxon>Pseudomonadati</taxon>
        <taxon>Planctomycetota</taxon>
        <taxon>Planctomycetia</taxon>
        <taxon>Gemmatales</taxon>
        <taxon>Gemmataceae</taxon>
        <taxon>Urbifossiella</taxon>
    </lineage>
</organism>